<accession>A0A0S4XLY7</accession>
<gene>
    <name evidence="3" type="ORF">BN3087_240055</name>
</gene>
<keyword evidence="1" id="KW-1133">Transmembrane helix</keyword>
<dbReference type="Pfam" id="PF13781">
    <property type="entry name" value="DoxX_3"/>
    <property type="match status" value="1"/>
</dbReference>
<dbReference type="GO" id="GO:0044877">
    <property type="term" value="F:protein-containing complex binding"/>
    <property type="evidence" value="ECO:0007669"/>
    <property type="project" value="TreeGrafter"/>
</dbReference>
<dbReference type="Pfam" id="PF01370">
    <property type="entry name" value="Epimerase"/>
    <property type="match status" value="1"/>
</dbReference>
<feature type="transmembrane region" description="Helical" evidence="1">
    <location>
        <begin position="344"/>
        <end position="362"/>
    </location>
</feature>
<dbReference type="InterPro" id="IPR051207">
    <property type="entry name" value="ComplexI_NDUFA9_subunit"/>
</dbReference>
<sequence length="419" mass="47041">MNILVTGASGFIGSAIVNGLDKKDNTIFMGLRSSKDSNPHTIICDFSKDFSIDIWKERLKDIDIVINAVGIIAETKEQKFSDLHTKAPIALFKACELAGVKKVIQISALGTNANAITQYHKSKREADEYLRNSTLHYCILKPSIVYGEDGVSTELFKGLSALPVTPIIDDGEQLLQPIYINDLVKTLNTCVKDNKNKNLELDLVGPKAISYKELLRLFRAWLEKKPALEIKIPQSLFFMGRVLNEPAISKDNLIMLKQGNSSDVKPLEDFLGTPMRSMQETIFAKNATPAQKLAANFYFMPILSQFVLGFIWIWTAIVSAFLYPHDLAIALLNNVGISGVFEEPLLYLASLLDFIIGILTIVGWRLKELLVFQLIVILVYTIILTLFAPYHWLHPFGPLSKNLALLMMIYMMLLMKVKK</sequence>
<proteinExistence type="predicted"/>
<organism evidence="3">
    <name type="scientific">Sulfurovum sp. enrichment culture clone C5</name>
    <dbReference type="NCBI Taxonomy" id="497650"/>
    <lineage>
        <taxon>Bacteria</taxon>
        <taxon>Pseudomonadati</taxon>
        <taxon>Campylobacterota</taxon>
        <taxon>Epsilonproteobacteria</taxon>
        <taxon>Campylobacterales</taxon>
        <taxon>Sulfurovaceae</taxon>
        <taxon>Sulfurovum</taxon>
        <taxon>environmental samples</taxon>
    </lineage>
</organism>
<dbReference type="EMBL" id="FAXN01000023">
    <property type="protein sequence ID" value="CUV65316.1"/>
    <property type="molecule type" value="Genomic_DNA"/>
</dbReference>
<evidence type="ECO:0000259" key="2">
    <source>
        <dbReference type="Pfam" id="PF01370"/>
    </source>
</evidence>
<keyword evidence="1" id="KW-0472">Membrane</keyword>
<dbReference type="InterPro" id="IPR025695">
    <property type="entry name" value="DoxX-like"/>
</dbReference>
<evidence type="ECO:0000256" key="1">
    <source>
        <dbReference type="SAM" id="Phobius"/>
    </source>
</evidence>
<feature type="domain" description="NAD-dependent epimerase/dehydratase" evidence="2">
    <location>
        <begin position="3"/>
        <end position="193"/>
    </location>
</feature>
<evidence type="ECO:0000313" key="3">
    <source>
        <dbReference type="EMBL" id="CUV65316.1"/>
    </source>
</evidence>
<dbReference type="SUPFAM" id="SSF51735">
    <property type="entry name" value="NAD(P)-binding Rossmann-fold domains"/>
    <property type="match status" value="1"/>
</dbReference>
<dbReference type="InterPro" id="IPR036291">
    <property type="entry name" value="NAD(P)-bd_dom_sf"/>
</dbReference>
<feature type="transmembrane region" description="Helical" evidence="1">
    <location>
        <begin position="399"/>
        <end position="417"/>
    </location>
</feature>
<feature type="transmembrane region" description="Helical" evidence="1">
    <location>
        <begin position="302"/>
        <end position="324"/>
    </location>
</feature>
<reference evidence="3" key="1">
    <citation type="submission" date="2015-11" db="EMBL/GenBank/DDBJ databases">
        <authorList>
            <person name="Zhang Y."/>
            <person name="Guo Z."/>
        </authorList>
    </citation>
    <scope>NUCLEOTIDE SEQUENCE</scope>
    <source>
        <strain evidence="3">BN30871</strain>
    </source>
</reference>
<dbReference type="PANTHER" id="PTHR12126">
    <property type="entry name" value="NADH-UBIQUINONE OXIDOREDUCTASE 39 KDA SUBUNIT-RELATED"/>
    <property type="match status" value="1"/>
</dbReference>
<dbReference type="Gene3D" id="3.40.50.720">
    <property type="entry name" value="NAD(P)-binding Rossmann-like Domain"/>
    <property type="match status" value="1"/>
</dbReference>
<name>A0A0S4XLY7_9BACT</name>
<dbReference type="InterPro" id="IPR001509">
    <property type="entry name" value="Epimerase_deHydtase"/>
</dbReference>
<keyword evidence="1" id="KW-0812">Transmembrane</keyword>
<dbReference type="AlphaFoldDB" id="A0A0S4XLY7"/>
<protein>
    <submittedName>
        <fullName evidence="3">Putative NAD-dependent epimerase/dehydratase</fullName>
    </submittedName>
</protein>
<feature type="transmembrane region" description="Helical" evidence="1">
    <location>
        <begin position="369"/>
        <end position="393"/>
    </location>
</feature>
<dbReference type="PANTHER" id="PTHR12126:SF11">
    <property type="entry name" value="NADH DEHYDROGENASE [UBIQUINONE] 1 ALPHA SUBCOMPLEX SUBUNIT 9, MITOCHONDRIAL"/>
    <property type="match status" value="1"/>
</dbReference>